<dbReference type="Pfam" id="PF01833">
    <property type="entry name" value="TIG"/>
    <property type="match status" value="2"/>
</dbReference>
<dbReference type="OrthoDB" id="9794261at2"/>
<reference evidence="5 6" key="1">
    <citation type="submission" date="2012-02" db="EMBL/GenBank/DDBJ databases">
        <title>The Genome Sequence of Bacteroides finegoldii CL09T03C10.</title>
        <authorList>
            <consortium name="The Broad Institute Genome Sequencing Platform"/>
            <person name="Earl A."/>
            <person name="Ward D."/>
            <person name="Feldgarden M."/>
            <person name="Gevers D."/>
            <person name="Zitomersky N.L."/>
            <person name="Coyne M.J."/>
            <person name="Comstock L.E."/>
            <person name="Young S.K."/>
            <person name="Zeng Q."/>
            <person name="Gargeya S."/>
            <person name="Fitzgerald M."/>
            <person name="Haas B."/>
            <person name="Abouelleil A."/>
            <person name="Alvarado L."/>
            <person name="Arachchi H.M."/>
            <person name="Berlin A."/>
            <person name="Chapman S.B."/>
            <person name="Gearin G."/>
            <person name="Goldberg J."/>
            <person name="Griggs A."/>
            <person name="Gujja S."/>
            <person name="Hansen M."/>
            <person name="Heiman D."/>
            <person name="Howarth C."/>
            <person name="Larimer J."/>
            <person name="Lui A."/>
            <person name="MacDonald P.J.P."/>
            <person name="McCowen C."/>
            <person name="Montmayeur A."/>
            <person name="Murphy C."/>
            <person name="Neiman D."/>
            <person name="Pearson M."/>
            <person name="Priest M."/>
            <person name="Roberts A."/>
            <person name="Saif S."/>
            <person name="Shea T."/>
            <person name="Sisk P."/>
            <person name="Stolte C."/>
            <person name="Sykes S."/>
            <person name="Wortman J."/>
            <person name="Nusbaum C."/>
            <person name="Birren B."/>
        </authorList>
    </citation>
    <scope>NUCLEOTIDE SEQUENCE [LARGE SCALE GENOMIC DNA]</scope>
    <source>
        <strain evidence="5 6">CL09T03C10</strain>
    </source>
</reference>
<evidence type="ECO:0000256" key="1">
    <source>
        <dbReference type="ARBA" id="ARBA00023180"/>
    </source>
</evidence>
<feature type="signal peptide" evidence="2">
    <location>
        <begin position="1"/>
        <end position="26"/>
    </location>
</feature>
<dbReference type="AlphaFoldDB" id="K5CP00"/>
<dbReference type="InterPro" id="IPR032181">
    <property type="entry name" value="DUF5013"/>
</dbReference>
<keyword evidence="2" id="KW-0732">Signal</keyword>
<feature type="chain" id="PRO_5003885482" description="IPT/TIG domain-containing protein" evidence="2">
    <location>
        <begin position="27"/>
        <end position="406"/>
    </location>
</feature>
<dbReference type="Proteomes" id="UP000007995">
    <property type="component" value="Unassembled WGS sequence"/>
</dbReference>
<feature type="domain" description="IPT/TIG" evidence="3">
    <location>
        <begin position="44"/>
        <end position="113"/>
    </location>
</feature>
<dbReference type="HOGENOM" id="CLU_677322_0_0_10"/>
<protein>
    <recommendedName>
        <fullName evidence="7">IPT/TIG domain-containing protein</fullName>
    </recommendedName>
</protein>
<gene>
    <name evidence="5" type="ORF">HMPREF1057_00366</name>
</gene>
<dbReference type="InterPro" id="IPR013783">
    <property type="entry name" value="Ig-like_fold"/>
</dbReference>
<name>K5CP00_9BACE</name>
<evidence type="ECO:0000259" key="4">
    <source>
        <dbReference type="Pfam" id="PF16405"/>
    </source>
</evidence>
<dbReference type="CDD" id="cd00603">
    <property type="entry name" value="IPT_PCSR"/>
    <property type="match status" value="1"/>
</dbReference>
<dbReference type="EMBL" id="AGXW01000002">
    <property type="protein sequence ID" value="EKJ91531.1"/>
    <property type="molecule type" value="Genomic_DNA"/>
</dbReference>
<evidence type="ECO:0000256" key="2">
    <source>
        <dbReference type="SAM" id="SignalP"/>
    </source>
</evidence>
<dbReference type="InterPro" id="IPR014756">
    <property type="entry name" value="Ig_E-set"/>
</dbReference>
<dbReference type="Pfam" id="PF16405">
    <property type="entry name" value="DUF5013"/>
    <property type="match status" value="1"/>
</dbReference>
<evidence type="ECO:0000313" key="5">
    <source>
        <dbReference type="EMBL" id="EKJ91531.1"/>
    </source>
</evidence>
<dbReference type="Gene3D" id="2.60.40.10">
    <property type="entry name" value="Immunoglobulins"/>
    <property type="match status" value="2"/>
</dbReference>
<dbReference type="PANTHER" id="PTHR31341">
    <property type="entry name" value="IPT/TIG DOMAIN-CONTAINING PROTEIN-RELATED-RELATED"/>
    <property type="match status" value="1"/>
</dbReference>
<evidence type="ECO:0000259" key="3">
    <source>
        <dbReference type="Pfam" id="PF01833"/>
    </source>
</evidence>
<dbReference type="PANTHER" id="PTHR31341:SF4">
    <property type="entry name" value="IPT_TIG DOMAIN-CONTAINING PROTEIN-RELATED"/>
    <property type="match status" value="1"/>
</dbReference>
<accession>K5CP00</accession>
<feature type="domain" description="IPT/TIG" evidence="3">
    <location>
        <begin position="145"/>
        <end position="199"/>
    </location>
</feature>
<feature type="domain" description="DUF5013" evidence="4">
    <location>
        <begin position="229"/>
        <end position="378"/>
    </location>
</feature>
<evidence type="ECO:0000313" key="6">
    <source>
        <dbReference type="Proteomes" id="UP000007995"/>
    </source>
</evidence>
<dbReference type="InterPro" id="IPR002909">
    <property type="entry name" value="IPT_dom"/>
</dbReference>
<comment type="caution">
    <text evidence="5">The sequence shown here is derived from an EMBL/GenBank/DDBJ whole genome shotgun (WGS) entry which is preliminary data.</text>
</comment>
<evidence type="ECO:0008006" key="7">
    <source>
        <dbReference type="Google" id="ProtNLM"/>
    </source>
</evidence>
<keyword evidence="1" id="KW-0325">Glycoprotein</keyword>
<dbReference type="InterPro" id="IPR052014">
    <property type="entry name" value="Dictyostelium_Tiger"/>
</dbReference>
<dbReference type="SUPFAM" id="SSF81296">
    <property type="entry name" value="E set domains"/>
    <property type="match status" value="2"/>
</dbReference>
<sequence>MNVMKYSLIKNAFGLLALISFPVLFAGCEQDAKFKAYVYPTAEVSEMYPKLGYAAEKVTFTGTNFGDRKEALKVAFGGVAVSNILSCNNNCVVVEVPEGAVAGDVTLQTWNNEPITVGTFKVYPTPVIEEIFSHNTEYGSNMAIEGDLVTIKGANFGTDKKLVEVKFNGTVAPIESLVDEQIVVKTPAYKSGLVTVTIRPEANANSITLTGTGLMDPQATGDVTSIFLQNSVAPFSPSGAVNTWAIATGWHTSGGFVGANTLLFTEENPDGLFVLECWNNGKKENAKIYQVATLPKGDYKFTLNFVEIVKEAGRFGVHFVIAEGDETIPNLVANGDKFDDTDENTAKVKTSYPITGSMDPHTKEISLHLDETKQLTIGFVTQLNNKGTVKLSAIRIYREMPNDNQD</sequence>
<organism evidence="5 6">
    <name type="scientific">Bacteroides finegoldii CL09T03C10</name>
    <dbReference type="NCBI Taxonomy" id="997888"/>
    <lineage>
        <taxon>Bacteria</taxon>
        <taxon>Pseudomonadati</taxon>
        <taxon>Bacteroidota</taxon>
        <taxon>Bacteroidia</taxon>
        <taxon>Bacteroidales</taxon>
        <taxon>Bacteroidaceae</taxon>
        <taxon>Bacteroides</taxon>
    </lineage>
</organism>
<dbReference type="PROSITE" id="PS51257">
    <property type="entry name" value="PROKAR_LIPOPROTEIN"/>
    <property type="match status" value="1"/>
</dbReference>
<proteinExistence type="predicted"/>